<reference evidence="13" key="1">
    <citation type="submission" date="2009-08" db="EMBL/GenBank/DDBJ databases">
        <title>Annotation of Salpingoeca rosetta.</title>
        <authorList>
            <consortium name="The Broad Institute Genome Sequencing Platform"/>
            <person name="Russ C."/>
            <person name="Cuomo C."/>
            <person name="Burger G."/>
            <person name="Gray M.W."/>
            <person name="Holland P.W.H."/>
            <person name="King N."/>
            <person name="Lang F.B.F."/>
            <person name="Roger A.J."/>
            <person name="Ruiz-Trillo I."/>
            <person name="Young S.K."/>
            <person name="Zeng Q."/>
            <person name="Gargeya S."/>
            <person name="Alvarado L."/>
            <person name="Berlin A."/>
            <person name="Chapman S.B."/>
            <person name="Chen Z."/>
            <person name="Freedman E."/>
            <person name="Gellesch M."/>
            <person name="Goldberg J."/>
            <person name="Griggs A."/>
            <person name="Gujja S."/>
            <person name="Heilman E."/>
            <person name="Heiman D."/>
            <person name="Howarth C."/>
            <person name="Mehta T."/>
            <person name="Neiman D."/>
            <person name="Pearson M."/>
            <person name="Roberts A."/>
            <person name="Saif S."/>
            <person name="Shea T."/>
            <person name="Shenoy N."/>
            <person name="Sisk P."/>
            <person name="Stolte C."/>
            <person name="Sykes S."/>
            <person name="White J."/>
            <person name="Yandava C."/>
            <person name="Haas B."/>
            <person name="Nusbaum C."/>
            <person name="Birren B."/>
        </authorList>
    </citation>
    <scope>NUCLEOTIDE SEQUENCE [LARGE SCALE GENOMIC DNA]</scope>
    <source>
        <strain evidence="13">ATCC 50818</strain>
    </source>
</reference>
<dbReference type="InParanoid" id="F2UDG5"/>
<evidence type="ECO:0000259" key="12">
    <source>
        <dbReference type="Pfam" id="PF05189"/>
    </source>
</evidence>
<feature type="domain" description="RNA 3'-terminal phosphate cyclase insert" evidence="12">
    <location>
        <begin position="187"/>
        <end position="289"/>
    </location>
</feature>
<keyword evidence="4" id="KW-0436">Ligase</keyword>
<evidence type="ECO:0000256" key="9">
    <source>
        <dbReference type="PIRSR" id="PIRSR005378-1"/>
    </source>
</evidence>
<dbReference type="InterPro" id="IPR013791">
    <property type="entry name" value="RNA3'-term_phos_cycl_insert"/>
</dbReference>
<protein>
    <recommendedName>
        <fullName evidence="3">RNA 3'-terminal phosphate cyclase</fullName>
        <ecNumber evidence="2">6.5.1.4</ecNumber>
    </recommendedName>
    <alternativeName>
        <fullName evidence="7">RNA terminal phosphate cyclase domain-containing protein 1</fullName>
    </alternativeName>
</protein>
<dbReference type="Pfam" id="PF05189">
    <property type="entry name" value="RTC_insert"/>
    <property type="match status" value="1"/>
</dbReference>
<dbReference type="InterPro" id="IPR036553">
    <property type="entry name" value="RPTC_insert"/>
</dbReference>
<evidence type="ECO:0000256" key="7">
    <source>
        <dbReference type="ARBA" id="ARBA00032543"/>
    </source>
</evidence>
<dbReference type="EC" id="6.5.1.4" evidence="2"/>
<dbReference type="SUPFAM" id="SSF55205">
    <property type="entry name" value="EPT/RTPC-like"/>
    <property type="match status" value="2"/>
</dbReference>
<evidence type="ECO:0000256" key="3">
    <source>
        <dbReference type="ARBA" id="ARBA00021428"/>
    </source>
</evidence>
<feature type="binding site" evidence="10">
    <location>
        <position position="106"/>
    </location>
    <ligand>
        <name>ATP</name>
        <dbReference type="ChEBI" id="CHEBI:30616"/>
    </ligand>
</feature>
<organism evidence="14">
    <name type="scientific">Salpingoeca rosetta (strain ATCC 50818 / BSB-021)</name>
    <dbReference type="NCBI Taxonomy" id="946362"/>
    <lineage>
        <taxon>Eukaryota</taxon>
        <taxon>Choanoflagellata</taxon>
        <taxon>Craspedida</taxon>
        <taxon>Salpingoecidae</taxon>
        <taxon>Salpingoeca</taxon>
    </lineage>
</organism>
<evidence type="ECO:0000256" key="8">
    <source>
        <dbReference type="ARBA" id="ARBA00045867"/>
    </source>
</evidence>
<dbReference type="GO" id="GO:0003963">
    <property type="term" value="F:RNA-3'-phosphate cyclase activity"/>
    <property type="evidence" value="ECO:0007669"/>
    <property type="project" value="UniProtKB-EC"/>
</dbReference>
<dbReference type="GO" id="GO:0005524">
    <property type="term" value="F:ATP binding"/>
    <property type="evidence" value="ECO:0007669"/>
    <property type="project" value="UniProtKB-KW"/>
</dbReference>
<evidence type="ECO:0000256" key="4">
    <source>
        <dbReference type="ARBA" id="ARBA00022598"/>
    </source>
</evidence>
<accession>F2UDG5</accession>
<dbReference type="FunFam" id="3.30.360.20:FF:000002">
    <property type="entry name" value="RNA terminal phosphate cyclase-like 1"/>
    <property type="match status" value="1"/>
</dbReference>
<evidence type="ECO:0000256" key="10">
    <source>
        <dbReference type="PIRSR" id="PIRSR005378-2"/>
    </source>
</evidence>
<evidence type="ECO:0000256" key="1">
    <source>
        <dbReference type="ARBA" id="ARBA00009206"/>
    </source>
</evidence>
<evidence type="ECO:0000259" key="11">
    <source>
        <dbReference type="Pfam" id="PF01137"/>
    </source>
</evidence>
<keyword evidence="14" id="KW-1185">Reference proteome</keyword>
<comment type="function">
    <text evidence="8">Catalyzes the conversion of 3'-phosphate to a 2',3'-cyclic phosphodiester at the end of RNA. The mechanism of action of the enzyme occurs in 3 steps: (A) adenylation of the enzyme by ATP; (B) transfer of adenylate to an RNA-N3'P to produce RNA-N3'PP5'A; (C) and attack of the adjacent 2'-hydroxyl on the 3'-phosphorus in the diester linkage to produce the cyclic end product. Likely functions in some aspects of cellular RNA processing. Function plays an important role in regulating axon regeneration by inhibiting central nervous system (CNS) axon regeneration following optic nerve injury.</text>
</comment>
<comment type="catalytic activity">
    <reaction evidence="6">
        <text>a 3'-end 3'-phospho-ribonucleotide-RNA + ATP = a 3'-end 2',3'-cyclophospho-ribonucleotide-RNA + AMP + diphosphate</text>
        <dbReference type="Rhea" id="RHEA:23976"/>
        <dbReference type="Rhea" id="RHEA-COMP:10463"/>
        <dbReference type="Rhea" id="RHEA-COMP:10464"/>
        <dbReference type="ChEBI" id="CHEBI:30616"/>
        <dbReference type="ChEBI" id="CHEBI:33019"/>
        <dbReference type="ChEBI" id="CHEBI:83062"/>
        <dbReference type="ChEBI" id="CHEBI:83064"/>
        <dbReference type="ChEBI" id="CHEBI:456215"/>
        <dbReference type="EC" id="6.5.1.4"/>
    </reaction>
</comment>
<dbReference type="OrthoDB" id="25029at2759"/>
<dbReference type="InterPro" id="IPR020719">
    <property type="entry name" value="RNA3'_term_phos_cycl-like_CS"/>
</dbReference>
<comment type="similarity">
    <text evidence="1">Belongs to the RNA 3'-terminal cyclase family. Type 1 subfamily.</text>
</comment>
<dbReference type="Proteomes" id="UP000007799">
    <property type="component" value="Unassembled WGS sequence"/>
</dbReference>
<dbReference type="InterPro" id="IPR017770">
    <property type="entry name" value="RNA3'_term_phos_cyc_type_1"/>
</dbReference>
<evidence type="ECO:0000313" key="14">
    <source>
        <dbReference type="Proteomes" id="UP000007799"/>
    </source>
</evidence>
<feature type="active site" description="Tele-AMP-histidine intermediate" evidence="9">
    <location>
        <position position="324"/>
    </location>
</feature>
<dbReference type="EMBL" id="GL832969">
    <property type="protein sequence ID" value="EGD74660.1"/>
    <property type="molecule type" value="Genomic_DNA"/>
</dbReference>
<name>F2UDG5_SALR5</name>
<dbReference type="OMA" id="WSPPIDY"/>
<dbReference type="PANTHER" id="PTHR11096">
    <property type="entry name" value="RNA 3' TERMINAL PHOSPHATE CYCLASE"/>
    <property type="match status" value="1"/>
</dbReference>
<evidence type="ECO:0000256" key="6">
    <source>
        <dbReference type="ARBA" id="ARBA00024481"/>
    </source>
</evidence>
<dbReference type="PIRSF" id="PIRSF005378">
    <property type="entry name" value="RNA3'_term_phos_cycl_euk"/>
    <property type="match status" value="1"/>
</dbReference>
<dbReference type="NCBIfam" id="TIGR03399">
    <property type="entry name" value="RNA_3prim_cycl"/>
    <property type="match status" value="1"/>
</dbReference>
<dbReference type="RefSeq" id="XP_004992917.1">
    <property type="nucleotide sequence ID" value="XM_004992860.1"/>
</dbReference>
<dbReference type="InterPro" id="IPR037136">
    <property type="entry name" value="RNA3'_phos_cyclase_dom_sf"/>
</dbReference>
<dbReference type="GO" id="GO:0006396">
    <property type="term" value="P:RNA processing"/>
    <property type="evidence" value="ECO:0007669"/>
    <property type="project" value="InterPro"/>
</dbReference>
<sequence length="368" mass="39284">MAARRGMVELDGSMLEGGGQILRNATAFAHVLGQAVHITNIRAGRDRPGLRPQHLKGISLVAEMCQGRLKGDRVQSKEIELHPGERIGGAFTADTQTAGSTCLILQAALPCALFSPCDTVLTLRGGTNAQMAPQVDYHTMVFEPALSRFGVSSVNITVQRRGFFPRGGGCVLAQCAPVKQLNAIQLVDRGEVKRVYGRSFSAGKLPRKVAEAMTEAAAAIVRSKLGAEVPIEIDTVHEPPRSATGTGAGIIVIAETTTGCLLAGSAVLNQRQRGEHAAKIAADMLLENLDHGGCVDEYLMDQLIIYMALAKGKSTVRCGPPSLHTKTAIWVAEQLTGVKFNVRQVDKDNDKLFEIEVEGMGHTNVTEA</sequence>
<dbReference type="GO" id="GO:0005634">
    <property type="term" value="C:nucleus"/>
    <property type="evidence" value="ECO:0007669"/>
    <property type="project" value="TreeGrafter"/>
</dbReference>
<keyword evidence="5 10" id="KW-0547">Nucleotide-binding</keyword>
<dbReference type="Gene3D" id="3.30.360.20">
    <property type="entry name" value="RNA 3'-terminal phosphate cyclase, insert domain"/>
    <property type="match status" value="1"/>
</dbReference>
<dbReference type="GeneID" id="16073490"/>
<evidence type="ECO:0000256" key="5">
    <source>
        <dbReference type="ARBA" id="ARBA00022741"/>
    </source>
</evidence>
<evidence type="ECO:0000313" key="13">
    <source>
        <dbReference type="EMBL" id="EGD74660.1"/>
    </source>
</evidence>
<dbReference type="Gene3D" id="3.65.10.20">
    <property type="entry name" value="RNA 3'-terminal phosphate cyclase domain"/>
    <property type="match status" value="1"/>
</dbReference>
<dbReference type="STRING" id="946362.F2UDG5"/>
<dbReference type="FunCoup" id="F2UDG5">
    <property type="interactions" value="1182"/>
</dbReference>
<keyword evidence="10" id="KW-0067">ATP-binding</keyword>
<dbReference type="InterPro" id="IPR023797">
    <property type="entry name" value="RNA3'_phos_cyclase_dom"/>
</dbReference>
<dbReference type="SUPFAM" id="SSF52913">
    <property type="entry name" value="RNA 3'-terminal phosphate cyclase, RPTC, insert domain"/>
    <property type="match status" value="1"/>
</dbReference>
<dbReference type="AlphaFoldDB" id="F2UDG5"/>
<feature type="binding site" evidence="10">
    <location>
        <begin position="298"/>
        <end position="302"/>
    </location>
    <ligand>
        <name>ATP</name>
        <dbReference type="ChEBI" id="CHEBI:30616"/>
    </ligand>
</feature>
<dbReference type="InterPro" id="IPR000228">
    <property type="entry name" value="RNA3'_term_phos_cyc"/>
</dbReference>
<dbReference type="eggNOG" id="KOG3980">
    <property type="taxonomic scope" value="Eukaryota"/>
</dbReference>
<dbReference type="Pfam" id="PF01137">
    <property type="entry name" value="RTC"/>
    <property type="match status" value="1"/>
</dbReference>
<evidence type="ECO:0000256" key="2">
    <source>
        <dbReference type="ARBA" id="ARBA00012725"/>
    </source>
</evidence>
<dbReference type="InterPro" id="IPR013792">
    <property type="entry name" value="RNA3'P_cycl/enolpyr_Trfase_a/b"/>
</dbReference>
<dbReference type="KEGG" id="sre:PTSG_06025"/>
<proteinExistence type="inferred from homology"/>
<gene>
    <name evidence="13" type="ORF">PTSG_06025</name>
</gene>
<dbReference type="PANTHER" id="PTHR11096:SF0">
    <property type="entry name" value="RNA 3'-TERMINAL PHOSPHATE CYCLASE"/>
    <property type="match status" value="1"/>
</dbReference>
<feature type="domain" description="RNA 3'-terminal phosphate cyclase" evidence="11">
    <location>
        <begin position="15"/>
        <end position="342"/>
    </location>
</feature>
<dbReference type="PROSITE" id="PS01287">
    <property type="entry name" value="RTC"/>
    <property type="match status" value="1"/>
</dbReference>